<dbReference type="Proteomes" id="UP000823661">
    <property type="component" value="Unassembled WGS sequence"/>
</dbReference>
<dbReference type="PROSITE" id="PS51257">
    <property type="entry name" value="PROKAR_LIPOPROTEIN"/>
    <property type="match status" value="1"/>
</dbReference>
<comment type="caution">
    <text evidence="1">The sequence shown here is derived from an EMBL/GenBank/DDBJ whole genome shotgun (WGS) entry which is preliminary data.</text>
</comment>
<dbReference type="EMBL" id="JADIMI010000066">
    <property type="protein sequence ID" value="MBO8452553.1"/>
    <property type="molecule type" value="Genomic_DNA"/>
</dbReference>
<accession>A0A9D9HIM6</accession>
<organism evidence="1 2">
    <name type="scientific">Candidatus Cryptobacteroides intestinavium</name>
    <dbReference type="NCBI Taxonomy" id="2840766"/>
    <lineage>
        <taxon>Bacteria</taxon>
        <taxon>Pseudomonadati</taxon>
        <taxon>Bacteroidota</taxon>
        <taxon>Bacteroidia</taxon>
        <taxon>Bacteroidales</taxon>
        <taxon>Candidatus Cryptobacteroides</taxon>
    </lineage>
</organism>
<sequence>MSINYRYPIIAALTLLTAVACEEEKPVTDALSSSYTMEVGSAVYNDVAGSFDIGLVSDGISLDFSLTQQNSAILSDVPVPMVGHYTMSSYDISYVVSPGAVWIDAQEQEHAITEAEVHVNVNGTSCSMTGTVSDEEGYTFDFTCSDIVFSHSIDRTTAVDNVYGESLGDMYSLYMYGDSNVKIDIDASSEDLFIESGTYDVVAASVMTSSSEAVNAVDGVVCIERENGAYVIGGYLYMENEEQLRIWYAGPIQPTEMLYPDLFTALGGEWTLAADRIWGSNGSEWVFMDESYRDFCTATGIPEYRYMLFSDIFDDNFSTMIGIDIQDGVDVYIPISWQSNPVARVYGGTSTYILFLTLYDPVNGYLMTGGNISLELSEDYSTMSVIGTQSETEDGITLNYEYVGLVGRNESTGGYSRFNNWPFLRLPVFTRGEATAPAGAPAMTRSSAGTTLSPVVLQNVESARIEEVVPTESITRIIPIKR</sequence>
<proteinExistence type="predicted"/>
<dbReference type="AlphaFoldDB" id="A0A9D9HIM6"/>
<gene>
    <name evidence="1" type="ORF">IAC06_06690</name>
</gene>
<reference evidence="1" key="1">
    <citation type="submission" date="2020-10" db="EMBL/GenBank/DDBJ databases">
        <authorList>
            <person name="Gilroy R."/>
        </authorList>
    </citation>
    <scope>NUCLEOTIDE SEQUENCE</scope>
    <source>
        <strain evidence="1">B1-20833</strain>
    </source>
</reference>
<name>A0A9D9HIM6_9BACT</name>
<reference evidence="1" key="2">
    <citation type="journal article" date="2021" name="PeerJ">
        <title>Extensive microbial diversity within the chicken gut microbiome revealed by metagenomics and culture.</title>
        <authorList>
            <person name="Gilroy R."/>
            <person name="Ravi A."/>
            <person name="Getino M."/>
            <person name="Pursley I."/>
            <person name="Horton D.L."/>
            <person name="Alikhan N.F."/>
            <person name="Baker D."/>
            <person name="Gharbi K."/>
            <person name="Hall N."/>
            <person name="Watson M."/>
            <person name="Adriaenssens E.M."/>
            <person name="Foster-Nyarko E."/>
            <person name="Jarju S."/>
            <person name="Secka A."/>
            <person name="Antonio M."/>
            <person name="Oren A."/>
            <person name="Chaudhuri R.R."/>
            <person name="La Ragione R."/>
            <person name="Hildebrand F."/>
            <person name="Pallen M.J."/>
        </authorList>
    </citation>
    <scope>NUCLEOTIDE SEQUENCE</scope>
    <source>
        <strain evidence="1">B1-20833</strain>
    </source>
</reference>
<evidence type="ECO:0000313" key="2">
    <source>
        <dbReference type="Proteomes" id="UP000823661"/>
    </source>
</evidence>
<evidence type="ECO:0000313" key="1">
    <source>
        <dbReference type="EMBL" id="MBO8452553.1"/>
    </source>
</evidence>
<protein>
    <submittedName>
        <fullName evidence="1">Uncharacterized protein</fullName>
    </submittedName>
</protein>